<feature type="transmembrane region" description="Helical" evidence="1">
    <location>
        <begin position="213"/>
        <end position="231"/>
    </location>
</feature>
<organism evidence="2 3">
    <name type="scientific">Caballeronia udeis</name>
    <dbReference type="NCBI Taxonomy" id="1232866"/>
    <lineage>
        <taxon>Bacteria</taxon>
        <taxon>Pseudomonadati</taxon>
        <taxon>Pseudomonadota</taxon>
        <taxon>Betaproteobacteria</taxon>
        <taxon>Burkholderiales</taxon>
        <taxon>Burkholderiaceae</taxon>
        <taxon>Caballeronia</taxon>
    </lineage>
</organism>
<keyword evidence="1" id="KW-0472">Membrane</keyword>
<reference evidence="2 3" key="1">
    <citation type="submission" date="2024-11" db="EMBL/GenBank/DDBJ databases">
        <title>Using genomics to understand microbial adaptation to soil warming.</title>
        <authorList>
            <person name="Deangelis K.M. PhD."/>
        </authorList>
    </citation>
    <scope>NUCLEOTIDE SEQUENCE [LARGE SCALE GENOMIC DNA]</scope>
    <source>
        <strain evidence="2 3">GAS97</strain>
    </source>
</reference>
<feature type="transmembrane region" description="Helical" evidence="1">
    <location>
        <begin position="370"/>
        <end position="389"/>
    </location>
</feature>
<sequence length="692" mass="76109">MKKVSFILLPSLAVILLLWFPYGFHMGGLIEEWGLLWLYVQHGAFFIAGADSLMPSHQMRPFMTTPWAIAFSVDPNSWWFWHVELALSLLIKGASMTWLALYLTGSRRLAIVAGMLLMVWPADTMQMAFRALNIGLSVGLILLSAALLIAAYAAEHRSRRVLLAIGAALCIFVGSWMYEVTLVLAPLPFLVLYARHGISTTLTIMYRRIGVTSAWLLGCLVCLAYIAKVLLTATVTYQQSLTGDEHHALAAVESNLPMLFSHGFVRALLGSWVDALRILVHDVTHPGYIAFVAVVFIVLLAMSRTLKVQQNSLVVRTLAIGAIALALGYSPFLVSIAHLSTTQRTFMFAEPGAVLIFLALLILIDRFQSLVTAAVSVILLVLGTVQQLYQFDAYNRLYESQRTVLRSIVSQIKGFQPGKTVVVLDDSQRLNGTWMLDELMPSALTYLTGKPVVTAMVCLTPQNIWEVRDGLGRQGTCIETPDSWIFRSASPVSGPGVPLTKQNPDIVISKSDVIVARVPIDVHDLDNVSLSGHEATLNASNWPVQLDLFGNKTPSASYHWDFGHRWDVPDDSSPGAGWRNPEWIYTPFRQTSAAWTSLQQSSLIFNLRPIAKDYELGIQTVGHREGVEGKIGISVNGVAIPVEWNGASDLRATIPMGVLKSGGNMIEIDSPPAIDFYGLSLFVDQINLAPKP</sequence>
<comment type="caution">
    <text evidence="2">The sequence shown here is derived from an EMBL/GenBank/DDBJ whole genome shotgun (WGS) entry which is preliminary data.</text>
</comment>
<evidence type="ECO:0000313" key="3">
    <source>
        <dbReference type="Proteomes" id="UP001620514"/>
    </source>
</evidence>
<dbReference type="EMBL" id="JBIYDN010000014">
    <property type="protein sequence ID" value="MFK4444462.1"/>
    <property type="molecule type" value="Genomic_DNA"/>
</dbReference>
<keyword evidence="1" id="KW-1133">Transmembrane helix</keyword>
<keyword evidence="1" id="KW-0812">Transmembrane</keyword>
<evidence type="ECO:0008006" key="4">
    <source>
        <dbReference type="Google" id="ProtNLM"/>
    </source>
</evidence>
<dbReference type="Proteomes" id="UP001620514">
    <property type="component" value="Unassembled WGS sequence"/>
</dbReference>
<feature type="transmembrane region" description="Helical" evidence="1">
    <location>
        <begin position="287"/>
        <end position="306"/>
    </location>
</feature>
<feature type="transmembrane region" description="Helical" evidence="1">
    <location>
        <begin position="345"/>
        <end position="363"/>
    </location>
</feature>
<proteinExistence type="predicted"/>
<keyword evidence="3" id="KW-1185">Reference proteome</keyword>
<feature type="transmembrane region" description="Helical" evidence="1">
    <location>
        <begin position="318"/>
        <end position="339"/>
    </location>
</feature>
<protein>
    <recommendedName>
        <fullName evidence="4">Glycosyltransferase RgtA/B/C/D-like domain-containing protein</fullName>
    </recommendedName>
</protein>
<evidence type="ECO:0000313" key="2">
    <source>
        <dbReference type="EMBL" id="MFK4444462.1"/>
    </source>
</evidence>
<feature type="transmembrane region" description="Helical" evidence="1">
    <location>
        <begin position="6"/>
        <end position="24"/>
    </location>
</feature>
<feature type="transmembrane region" description="Helical" evidence="1">
    <location>
        <begin position="109"/>
        <end position="128"/>
    </location>
</feature>
<accession>A0ABW8MRB8</accession>
<dbReference type="RefSeq" id="WP_404609570.1">
    <property type="nucleotide sequence ID" value="NZ_JBIYDN010000014.1"/>
</dbReference>
<evidence type="ECO:0000256" key="1">
    <source>
        <dbReference type="SAM" id="Phobius"/>
    </source>
</evidence>
<name>A0ABW8MRB8_9BURK</name>
<feature type="transmembrane region" description="Helical" evidence="1">
    <location>
        <begin position="134"/>
        <end position="154"/>
    </location>
</feature>
<gene>
    <name evidence="2" type="ORF">ABH943_004484</name>
</gene>
<feature type="transmembrane region" description="Helical" evidence="1">
    <location>
        <begin position="161"/>
        <end position="178"/>
    </location>
</feature>